<reference evidence="1" key="1">
    <citation type="journal article" date="2014" name="Int. J. Syst. Evol. Microbiol.">
        <title>Complete genome sequence of Corynebacterium casei LMG S-19264T (=DSM 44701T), isolated from a smear-ripened cheese.</title>
        <authorList>
            <consortium name="US DOE Joint Genome Institute (JGI-PGF)"/>
            <person name="Walter F."/>
            <person name="Albersmeier A."/>
            <person name="Kalinowski J."/>
            <person name="Ruckert C."/>
        </authorList>
    </citation>
    <scope>NUCLEOTIDE SEQUENCE</scope>
    <source>
        <strain evidence="1">JCM 31311</strain>
    </source>
</reference>
<dbReference type="EMBL" id="BMQL01000011">
    <property type="protein sequence ID" value="GGR09978.1"/>
    <property type="molecule type" value="Genomic_DNA"/>
</dbReference>
<reference evidence="1" key="2">
    <citation type="submission" date="2020-09" db="EMBL/GenBank/DDBJ databases">
        <authorList>
            <person name="Sun Q."/>
            <person name="Ohkuma M."/>
        </authorList>
    </citation>
    <scope>NUCLEOTIDE SEQUENCE</scope>
    <source>
        <strain evidence="1">JCM 31311</strain>
    </source>
</reference>
<dbReference type="Proteomes" id="UP000603865">
    <property type="component" value="Unassembled WGS sequence"/>
</dbReference>
<comment type="caution">
    <text evidence="1">The sequence shown here is derived from an EMBL/GenBank/DDBJ whole genome shotgun (WGS) entry which is preliminary data.</text>
</comment>
<protein>
    <submittedName>
        <fullName evidence="1">Uncharacterized protein</fullName>
    </submittedName>
</protein>
<evidence type="ECO:0000313" key="1">
    <source>
        <dbReference type="EMBL" id="GGR09978.1"/>
    </source>
</evidence>
<proteinExistence type="predicted"/>
<gene>
    <name evidence="1" type="ORF">GCM10008957_23440</name>
</gene>
<sequence>MYLNETLGLIARVRFWTKGARHASPDLSVMEADGALEITLTPQLADSIRSGFGQTLDTGLLRRIEQPTGRALYRLLEAHREHDQAGSLRVTLEDWGQACGIPATQSDKIRRTLGSAHEELQANAYLEDVIFEGRGQQQRIEYLFRRKNAPDPALVKELLLRGVSKTRAEQLVRDYSARVEDALAFLKHRESRGVVKNPGGLLADFLQTSDKYVWPLPGSTESPSTPKTDQIIQQRQEEAARDERAAQEQYDARQAALMNAPGPVQWRATKSSLLLLLRKHLSSQDLSELEVRCMSGALSATRLAQQAAAASARLELSRFVSELQQQLQS</sequence>
<name>A0A918C8D7_9DEIO</name>
<organism evidence="1 2">
    <name type="scientific">Deinococcus ruber</name>
    <dbReference type="NCBI Taxonomy" id="1848197"/>
    <lineage>
        <taxon>Bacteria</taxon>
        <taxon>Thermotogati</taxon>
        <taxon>Deinococcota</taxon>
        <taxon>Deinococci</taxon>
        <taxon>Deinococcales</taxon>
        <taxon>Deinococcaceae</taxon>
        <taxon>Deinococcus</taxon>
    </lineage>
</organism>
<keyword evidence="2" id="KW-1185">Reference proteome</keyword>
<evidence type="ECO:0000313" key="2">
    <source>
        <dbReference type="Proteomes" id="UP000603865"/>
    </source>
</evidence>
<accession>A0A918C8D7</accession>
<dbReference type="AlphaFoldDB" id="A0A918C8D7"/>